<organism evidence="1 2">
    <name type="scientific">Candidatus Palibaumannia cicadellinicola</name>
    <dbReference type="NCBI Taxonomy" id="186490"/>
    <lineage>
        <taxon>Bacteria</taxon>
        <taxon>Pseudomonadati</taxon>
        <taxon>Pseudomonadota</taxon>
        <taxon>Gammaproteobacteria</taxon>
        <taxon>Candidatus Palibaumannia</taxon>
    </lineage>
</organism>
<dbReference type="KEGG" id="bcig:AB162_077"/>
<name>A0A0K2BK37_9GAMM</name>
<reference evidence="1 2" key="1">
    <citation type="submission" date="2015-06" db="EMBL/GenBank/DDBJ databases">
        <title>Lineage-specific patterns of genome deterioration in obligate symbionts.</title>
        <authorList>
            <person name="Bennett G.M."/>
            <person name="McCutcheon J.P."/>
            <person name="McDonald B.R."/>
            <person name="Moran N.A."/>
        </authorList>
    </citation>
    <scope>NUCLEOTIDE SEQUENCE [LARGE SCALE GENOMIC DNA]</scope>
    <source>
        <strain evidence="1 2">B-GSS</strain>
    </source>
</reference>
<proteinExistence type="predicted"/>
<evidence type="ECO:0000313" key="2">
    <source>
        <dbReference type="Proteomes" id="UP000056466"/>
    </source>
</evidence>
<accession>A0A0K2BK37</accession>
<sequence length="39" mass="4421">MDIKAYKNIISQAISKELFFNTGNFICKSCELKVKLAPN</sequence>
<dbReference type="EMBL" id="CP011787">
    <property type="protein sequence ID" value="AKZ65700.1"/>
    <property type="molecule type" value="Genomic_DNA"/>
</dbReference>
<dbReference type="AlphaFoldDB" id="A0A0K2BK37"/>
<protein>
    <submittedName>
        <fullName evidence="1">Uncharacterized protein</fullName>
    </submittedName>
</protein>
<keyword evidence="2" id="KW-1185">Reference proteome</keyword>
<evidence type="ECO:0000313" key="1">
    <source>
        <dbReference type="EMBL" id="AKZ65700.1"/>
    </source>
</evidence>
<dbReference type="Proteomes" id="UP000056466">
    <property type="component" value="Chromosome"/>
</dbReference>
<gene>
    <name evidence="1" type="ORF">AB162_077</name>
</gene>